<dbReference type="GO" id="GO:0008270">
    <property type="term" value="F:zinc ion binding"/>
    <property type="evidence" value="ECO:0007669"/>
    <property type="project" value="UniProtKB-KW"/>
</dbReference>
<dbReference type="FunFam" id="2.30.29.30:FF:000018">
    <property type="entry name" value="E3 SUMO-protein ligase RanBP2"/>
    <property type="match status" value="1"/>
</dbReference>
<keyword evidence="3" id="KW-0862">Zinc</keyword>
<organism evidence="8 9">
    <name type="scientific">Acrobeloides nanus</name>
    <dbReference type="NCBI Taxonomy" id="290746"/>
    <lineage>
        <taxon>Eukaryota</taxon>
        <taxon>Metazoa</taxon>
        <taxon>Ecdysozoa</taxon>
        <taxon>Nematoda</taxon>
        <taxon>Chromadorea</taxon>
        <taxon>Rhabditida</taxon>
        <taxon>Tylenchina</taxon>
        <taxon>Cephalobomorpha</taxon>
        <taxon>Cephaloboidea</taxon>
        <taxon>Cephalobidae</taxon>
        <taxon>Acrobeloides</taxon>
    </lineage>
</organism>
<dbReference type="SMART" id="SM00160">
    <property type="entry name" value="RanBD"/>
    <property type="match status" value="1"/>
</dbReference>
<dbReference type="PROSITE" id="PS01358">
    <property type="entry name" value="ZF_RANBP2_1"/>
    <property type="match status" value="1"/>
</dbReference>
<evidence type="ECO:0000256" key="3">
    <source>
        <dbReference type="ARBA" id="ARBA00022833"/>
    </source>
</evidence>
<evidence type="ECO:0000259" key="6">
    <source>
        <dbReference type="PROSITE" id="PS50196"/>
    </source>
</evidence>
<dbReference type="PROSITE" id="PS50196">
    <property type="entry name" value="RANBD1"/>
    <property type="match status" value="2"/>
</dbReference>
<dbReference type="GO" id="GO:0005737">
    <property type="term" value="C:cytoplasm"/>
    <property type="evidence" value="ECO:0007669"/>
    <property type="project" value="TreeGrafter"/>
</dbReference>
<dbReference type="WBParaSite" id="ACRNAN_Path_1448.g5685.t1">
    <property type="protein sequence ID" value="ACRNAN_Path_1448.g5685.t1"/>
    <property type="gene ID" value="ACRNAN_Path_1448.g5685"/>
</dbReference>
<feature type="compositionally biased region" description="Polar residues" evidence="5">
    <location>
        <begin position="421"/>
        <end position="431"/>
    </location>
</feature>
<reference evidence="9" key="1">
    <citation type="submission" date="2022-11" db="UniProtKB">
        <authorList>
            <consortium name="WormBaseParasite"/>
        </authorList>
    </citation>
    <scope>IDENTIFICATION</scope>
</reference>
<dbReference type="Pfam" id="PF00638">
    <property type="entry name" value="Ran_BP1"/>
    <property type="match status" value="2"/>
</dbReference>
<feature type="compositionally biased region" description="Basic and acidic residues" evidence="5">
    <location>
        <begin position="386"/>
        <end position="397"/>
    </location>
</feature>
<feature type="domain" description="RanBD1" evidence="6">
    <location>
        <begin position="1"/>
        <end position="74"/>
    </location>
</feature>
<keyword evidence="8" id="KW-1185">Reference proteome</keyword>
<accession>A0A914C0S9</accession>
<dbReference type="InterPro" id="IPR000156">
    <property type="entry name" value="Ran_bind_dom"/>
</dbReference>
<feature type="compositionally biased region" description="Basic and acidic residues" evidence="5">
    <location>
        <begin position="450"/>
        <end position="474"/>
    </location>
</feature>
<feature type="compositionally biased region" description="Acidic residues" evidence="5">
    <location>
        <begin position="669"/>
        <end position="683"/>
    </location>
</feature>
<evidence type="ECO:0000259" key="7">
    <source>
        <dbReference type="PROSITE" id="PS50199"/>
    </source>
</evidence>
<evidence type="ECO:0000256" key="2">
    <source>
        <dbReference type="ARBA" id="ARBA00022771"/>
    </source>
</evidence>
<feature type="region of interest" description="Disordered" evidence="5">
    <location>
        <begin position="619"/>
        <end position="683"/>
    </location>
</feature>
<keyword evidence="2 4" id="KW-0863">Zinc-finger</keyword>
<feature type="compositionally biased region" description="Low complexity" evidence="5">
    <location>
        <begin position="619"/>
        <end position="636"/>
    </location>
</feature>
<dbReference type="InterPro" id="IPR036443">
    <property type="entry name" value="Znf_RanBP2_sf"/>
</dbReference>
<dbReference type="InterPro" id="IPR011993">
    <property type="entry name" value="PH-like_dom_sf"/>
</dbReference>
<feature type="domain" description="RanBP2-type" evidence="7">
    <location>
        <begin position="100"/>
        <end position="129"/>
    </location>
</feature>
<dbReference type="Proteomes" id="UP000887540">
    <property type="component" value="Unplaced"/>
</dbReference>
<dbReference type="PANTHER" id="PTHR23138:SF87">
    <property type="entry name" value="E3 SUMO-PROTEIN LIGASE RANBP2"/>
    <property type="match status" value="1"/>
</dbReference>
<dbReference type="GO" id="GO:0005643">
    <property type="term" value="C:nuclear pore"/>
    <property type="evidence" value="ECO:0007669"/>
    <property type="project" value="TreeGrafter"/>
</dbReference>
<feature type="domain" description="RanBD1" evidence="6">
    <location>
        <begin position="485"/>
        <end position="621"/>
    </location>
</feature>
<dbReference type="InterPro" id="IPR045255">
    <property type="entry name" value="RanBP1-like"/>
</dbReference>
<dbReference type="SUPFAM" id="SSF50729">
    <property type="entry name" value="PH domain-like"/>
    <property type="match status" value="2"/>
</dbReference>
<dbReference type="PROSITE" id="PS50199">
    <property type="entry name" value="ZF_RANBP2_2"/>
    <property type="match status" value="1"/>
</dbReference>
<evidence type="ECO:0000256" key="5">
    <source>
        <dbReference type="SAM" id="MobiDB-lite"/>
    </source>
</evidence>
<proteinExistence type="predicted"/>
<feature type="region of interest" description="Disordered" evidence="5">
    <location>
        <begin position="323"/>
        <end position="485"/>
    </location>
</feature>
<dbReference type="CDD" id="cd00835">
    <property type="entry name" value="RanBD_family"/>
    <property type="match status" value="1"/>
</dbReference>
<dbReference type="Gene3D" id="4.10.1060.10">
    <property type="entry name" value="Zinc finger, RanBP2-type"/>
    <property type="match status" value="1"/>
</dbReference>
<name>A0A914C0S9_9BILA</name>
<evidence type="ECO:0000313" key="9">
    <source>
        <dbReference type="WBParaSite" id="ACRNAN_Path_1448.g5685.t1"/>
    </source>
</evidence>
<protein>
    <submittedName>
        <fullName evidence="9">E3 SUMO-protein ligase RanBP2</fullName>
    </submittedName>
</protein>
<dbReference type="AlphaFoldDB" id="A0A914C0S9"/>
<evidence type="ECO:0000313" key="8">
    <source>
        <dbReference type="Proteomes" id="UP000887540"/>
    </source>
</evidence>
<dbReference type="SUPFAM" id="SSF90209">
    <property type="entry name" value="Ran binding protein zinc finger-like"/>
    <property type="match status" value="1"/>
</dbReference>
<keyword evidence="1" id="KW-0479">Metal-binding</keyword>
<dbReference type="InterPro" id="IPR001876">
    <property type="entry name" value="Znf_RanBP2"/>
</dbReference>
<feature type="compositionally biased region" description="Polar residues" evidence="5">
    <location>
        <begin position="398"/>
        <end position="408"/>
    </location>
</feature>
<evidence type="ECO:0000256" key="4">
    <source>
        <dbReference type="PROSITE-ProRule" id="PRU00322"/>
    </source>
</evidence>
<dbReference type="PANTHER" id="PTHR23138">
    <property type="entry name" value="RAN BINDING PROTEIN"/>
    <property type="match status" value="1"/>
</dbReference>
<dbReference type="Gene3D" id="2.30.29.30">
    <property type="entry name" value="Pleckstrin-homology domain (PH domain)/Phosphotyrosine-binding domain (PTB)"/>
    <property type="match status" value="2"/>
</dbReference>
<dbReference type="SMART" id="SM00547">
    <property type="entry name" value="ZnF_RBZ"/>
    <property type="match status" value="1"/>
</dbReference>
<evidence type="ECO:0000256" key="1">
    <source>
        <dbReference type="ARBA" id="ARBA00022723"/>
    </source>
</evidence>
<sequence length="811" mass="88301">MRRDQVHKVCANFKIVSGIHPKLKERSDKALIWMCKDFSEGEITDETFVAKFKSAEETLMFKKAFDEALELASTESGKIGKKNEPKREEPTGFGDKFKLQPGQWECQGCYVRNKPEHDVCACCGTNRDGTPGTKDIFANKPIASVAPSSTTTFNFGLSTVSTSTVNDVVTTTVPASSLTSNSTFSVPRPVTTTTDSTGMISLNKTQPATNAATTTVTTPFTMPASIFGIKTCAPTLAVTTDSAPKTTFTFTPPTTKPAVTTTQSASPVNFSFASPSPTTASTNSPFSSGFKFNVPSTAAASPASATQNTTGVSSVTSTFGGFSPFGKTATTKTEEAKPTFGAMPLFGTSKPTLPTESKKETTPQPSIGTTFGGGQAPTLFGLKPSQTDKQEDSKKDTSVTSKPESGKSSIFGGGHGIGASFASSPSNQNASFLDKSSEKSLFGAQTQSKLFDKPVKSKTGEEKKEKHDEEHDGDERPEDYQPDVDYAPVIPLPELVQVKTGEENEQSLFEGRCKLFRFIPESKEFKERGVGTIKILKNPNTNDCRVVMRRDQVHKVCANFKIVRGIHPKPKDGNDKALIWMCKDFSEGEIEDGTFVAKFKSADEAQMFKKAFDQALSLAEESASSSKPSTQAQPKSEQNPNQPSRVPLSNGGRLSRSNASTSHARSHEEDEQDYEDEEDDYDEDEVEILLEEDCSLTISNGFVSPLKASNAPPPTQYDSCKIYVGIDTEIYKVWFQQTEDGPELFPNYINMHTDFNVGDRHIEYNAQDIYTGEIKRLTIQFSDNDAMARINESLQQGVQCAVEQNFEGAEE</sequence>
<dbReference type="GO" id="GO:0005096">
    <property type="term" value="F:GTPase activator activity"/>
    <property type="evidence" value="ECO:0007669"/>
    <property type="project" value="TreeGrafter"/>
</dbReference>